<dbReference type="RefSeq" id="WP_060459319.1">
    <property type="nucleotide sequence ID" value="NZ_AP014808.1"/>
</dbReference>
<dbReference type="PATRIC" id="fig|1600.4.peg.603"/>
<dbReference type="GO" id="GO:0003677">
    <property type="term" value="F:DNA binding"/>
    <property type="evidence" value="ECO:0007669"/>
    <property type="project" value="InterPro"/>
</dbReference>
<evidence type="ECO:0000313" key="1">
    <source>
        <dbReference type="EMBL" id="BAQ56977.1"/>
    </source>
</evidence>
<dbReference type="CDD" id="cd01109">
    <property type="entry name" value="HTH_YyaN"/>
    <property type="match status" value="1"/>
</dbReference>
<sequence>MSYKIGKFAQLVNISIDTLRYYEKMQLIIPKRDKNNLRIYDYRDVEWIKFIKRLKATGMSIKNIQIYAKLRYQGDSTIDQRLHLLYGQKNILKTKQEKLQSNIDFLNHKIGVYQKMKNKIINKNKKI</sequence>
<name>A0A0D6A2C3_9LACO</name>
<dbReference type="Pfam" id="PF13411">
    <property type="entry name" value="MerR_1"/>
    <property type="match status" value="1"/>
</dbReference>
<dbReference type="SUPFAM" id="SSF46955">
    <property type="entry name" value="Putative DNA-binding domain"/>
    <property type="match status" value="1"/>
</dbReference>
<dbReference type="InterPro" id="IPR000551">
    <property type="entry name" value="MerR-type_HTH_dom"/>
</dbReference>
<protein>
    <submittedName>
        <fullName evidence="1">Transcriptional regulator</fullName>
    </submittedName>
</protein>
<dbReference type="PANTHER" id="PTHR30204">
    <property type="entry name" value="REDOX-CYCLING DRUG-SENSING TRANSCRIPTIONAL ACTIVATOR SOXR"/>
    <property type="match status" value="1"/>
</dbReference>
<dbReference type="PRINTS" id="PR00040">
    <property type="entry name" value="HTHMERR"/>
</dbReference>
<dbReference type="EMBL" id="AP014808">
    <property type="protein sequence ID" value="BAQ56977.1"/>
    <property type="molecule type" value="Genomic_DNA"/>
</dbReference>
<dbReference type="InterPro" id="IPR047057">
    <property type="entry name" value="MerR_fam"/>
</dbReference>
<evidence type="ECO:0000313" key="2">
    <source>
        <dbReference type="Proteomes" id="UP000035709"/>
    </source>
</evidence>
<dbReference type="Proteomes" id="UP000035709">
    <property type="component" value="Chromosome"/>
</dbReference>
<dbReference type="GO" id="GO:0003700">
    <property type="term" value="F:DNA-binding transcription factor activity"/>
    <property type="evidence" value="ECO:0007669"/>
    <property type="project" value="InterPro"/>
</dbReference>
<dbReference type="InterPro" id="IPR009061">
    <property type="entry name" value="DNA-bd_dom_put_sf"/>
</dbReference>
<proteinExistence type="predicted"/>
<dbReference type="AlphaFoldDB" id="A0A0D6A2C3"/>
<dbReference type="STRING" id="1600.LBAT_0588"/>
<organism evidence="1 2">
    <name type="scientific">Lactobacillus acetotolerans</name>
    <dbReference type="NCBI Taxonomy" id="1600"/>
    <lineage>
        <taxon>Bacteria</taxon>
        <taxon>Bacillati</taxon>
        <taxon>Bacillota</taxon>
        <taxon>Bacilli</taxon>
        <taxon>Lactobacillales</taxon>
        <taxon>Lactobacillaceae</taxon>
        <taxon>Lactobacillus</taxon>
    </lineage>
</organism>
<gene>
    <name evidence="1" type="ORF">LBAT_0588</name>
</gene>
<accession>A0A0D6A2C3</accession>
<dbReference type="Gene3D" id="1.10.1660.10">
    <property type="match status" value="1"/>
</dbReference>
<dbReference type="PROSITE" id="PS00552">
    <property type="entry name" value="HTH_MERR_1"/>
    <property type="match status" value="1"/>
</dbReference>
<keyword evidence="2" id="KW-1185">Reference proteome</keyword>
<dbReference type="KEGG" id="lae:LBAT_0588"/>
<dbReference type="PROSITE" id="PS50937">
    <property type="entry name" value="HTH_MERR_2"/>
    <property type="match status" value="1"/>
</dbReference>
<dbReference type="OrthoDB" id="9811174at2"/>
<reference evidence="1 2" key="1">
    <citation type="submission" date="2015-03" db="EMBL/GenBank/DDBJ databases">
        <title>Complete genome sequence of Lactobacillus acetotolerans NBRC 13120.</title>
        <authorList>
            <person name="Toh H."/>
            <person name="Morita H."/>
            <person name="Fujita N."/>
        </authorList>
    </citation>
    <scope>NUCLEOTIDE SEQUENCE [LARGE SCALE GENOMIC DNA]</scope>
    <source>
        <strain evidence="1 2">NBRC 13120</strain>
    </source>
</reference>
<dbReference type="SMART" id="SM00422">
    <property type="entry name" value="HTH_MERR"/>
    <property type="match status" value="1"/>
</dbReference>
<dbReference type="PANTHER" id="PTHR30204:SF98">
    <property type="entry name" value="HTH-TYPE TRANSCRIPTIONAL REGULATOR ADHR"/>
    <property type="match status" value="1"/>
</dbReference>